<evidence type="ECO:0000313" key="2">
    <source>
        <dbReference type="EMBL" id="CAH3176076.1"/>
    </source>
</evidence>
<evidence type="ECO:0000256" key="1">
    <source>
        <dbReference type="SAM" id="SignalP"/>
    </source>
</evidence>
<organism evidence="2 3">
    <name type="scientific">Porites lobata</name>
    <dbReference type="NCBI Taxonomy" id="104759"/>
    <lineage>
        <taxon>Eukaryota</taxon>
        <taxon>Metazoa</taxon>
        <taxon>Cnidaria</taxon>
        <taxon>Anthozoa</taxon>
        <taxon>Hexacorallia</taxon>
        <taxon>Scleractinia</taxon>
        <taxon>Fungiina</taxon>
        <taxon>Poritidae</taxon>
        <taxon>Porites</taxon>
    </lineage>
</organism>
<accession>A0ABN8RF76</accession>
<protein>
    <submittedName>
        <fullName evidence="2">Uncharacterized protein</fullName>
    </submittedName>
</protein>
<keyword evidence="1" id="KW-0732">Signal</keyword>
<proteinExistence type="predicted"/>
<evidence type="ECO:0000313" key="3">
    <source>
        <dbReference type="Proteomes" id="UP001159405"/>
    </source>
</evidence>
<name>A0ABN8RF76_9CNID</name>
<comment type="caution">
    <text evidence="2">The sequence shown here is derived from an EMBL/GenBank/DDBJ whole genome shotgun (WGS) entry which is preliminary data.</text>
</comment>
<keyword evidence="3" id="KW-1185">Reference proteome</keyword>
<reference evidence="2 3" key="1">
    <citation type="submission" date="2022-05" db="EMBL/GenBank/DDBJ databases">
        <authorList>
            <consortium name="Genoscope - CEA"/>
            <person name="William W."/>
        </authorList>
    </citation>
    <scope>NUCLEOTIDE SEQUENCE [LARGE SCALE GENOMIC DNA]</scope>
</reference>
<gene>
    <name evidence="2" type="ORF">PLOB_00017459</name>
</gene>
<dbReference type="EMBL" id="CALNXK010000208">
    <property type="protein sequence ID" value="CAH3176076.1"/>
    <property type="molecule type" value="Genomic_DNA"/>
</dbReference>
<dbReference type="Proteomes" id="UP001159405">
    <property type="component" value="Unassembled WGS sequence"/>
</dbReference>
<feature type="chain" id="PRO_5045233277" evidence="1">
    <location>
        <begin position="20"/>
        <end position="126"/>
    </location>
</feature>
<sequence>MRLLFVVGVCLTLVFVVECLEGKAEFIEDEEEMDQRHLIKRCKSDADCGSGHCCADYFGFIAKCKRIRRTAGEGQTCSFKSRYCNFLRCGKDLECRRTSSVLFGRYKCFKAAPPPTEEPGSGDYDL</sequence>
<feature type="signal peptide" evidence="1">
    <location>
        <begin position="1"/>
        <end position="19"/>
    </location>
</feature>